<dbReference type="InterPro" id="IPR007219">
    <property type="entry name" value="XnlR_reg_dom"/>
</dbReference>
<name>A0AAV9QFF9_9PEZI</name>
<evidence type="ECO:0000313" key="5">
    <source>
        <dbReference type="Proteomes" id="UP001345827"/>
    </source>
</evidence>
<dbReference type="GO" id="GO:0006351">
    <property type="term" value="P:DNA-templated transcription"/>
    <property type="evidence" value="ECO:0007669"/>
    <property type="project" value="InterPro"/>
</dbReference>
<sequence>MDKALQGRPTNEMAGQDDNNSDDDYNSDKNNNCAPVDTEIFEVASNQTAVASLSSHINALKRSLLPMAYGVQSSPALPYASETEPGRANYLRNLPSVPQIQSLTRLYFEHLNNFFPCLDDAQFQERLARIEVDQVVSEGDRLCLVVKPSSRSFVMSMCMVLAVATYLDPSSHQGQDNNTAPGWRYVRMAEGMAGRDHHSSSRSVGIDLDLVRYHTVRAMYMIHVERLTAAAHAIGTAIQLAFNAGLNDESTWGSDCSDTDRCARRLLWWTIFYMDRRVAQKCWKPYLIRENEVLVEDVVQMPESSTFGSGVFDDQETYSETEGKVLIHRYVQTAVSWARLWAVVWDTMFAARAPRGESRLEEIEVLDARLLHAQRQIHESLQWETCLLPSYMAAGETEAHIRSRLVACVRMNLLRLLIRQSCKHTVASDPRGSQICMQLASETIEAILAYMKTRTNQIPFGLNAVECVVEAMCHLVPHLKGRSRTAPYLSSFGRAVEFLQGLSNSLGAASRALDALGGIADGEWLNVFDSEGGISLDYMPLSANPISQGFCQESFNELFSEDWAEMCLPGSETALFAQDSAETGTGADTDIYIHA</sequence>
<dbReference type="InterPro" id="IPR050987">
    <property type="entry name" value="AtrR-like"/>
</dbReference>
<evidence type="ECO:0000259" key="3">
    <source>
        <dbReference type="Pfam" id="PF04082"/>
    </source>
</evidence>
<dbReference type="EMBL" id="JAXLQG010000004">
    <property type="protein sequence ID" value="KAK5540838.1"/>
    <property type="molecule type" value="Genomic_DNA"/>
</dbReference>
<dbReference type="CDD" id="cd12148">
    <property type="entry name" value="fungal_TF_MHR"/>
    <property type="match status" value="1"/>
</dbReference>
<gene>
    <name evidence="4" type="ORF">LTR25_002615</name>
</gene>
<dbReference type="PANTHER" id="PTHR46910">
    <property type="entry name" value="TRANSCRIPTION FACTOR PDR1"/>
    <property type="match status" value="1"/>
</dbReference>
<protein>
    <recommendedName>
        <fullName evidence="3">Xylanolytic transcriptional activator regulatory domain-containing protein</fullName>
    </recommendedName>
</protein>
<keyword evidence="1" id="KW-0539">Nucleus</keyword>
<organism evidence="4 5">
    <name type="scientific">Vermiconidia calcicola</name>
    <dbReference type="NCBI Taxonomy" id="1690605"/>
    <lineage>
        <taxon>Eukaryota</taxon>
        <taxon>Fungi</taxon>
        <taxon>Dikarya</taxon>
        <taxon>Ascomycota</taxon>
        <taxon>Pezizomycotina</taxon>
        <taxon>Dothideomycetes</taxon>
        <taxon>Dothideomycetidae</taxon>
        <taxon>Mycosphaerellales</taxon>
        <taxon>Extremaceae</taxon>
        <taxon>Vermiconidia</taxon>
    </lineage>
</organism>
<keyword evidence="5" id="KW-1185">Reference proteome</keyword>
<reference evidence="4 5" key="1">
    <citation type="submission" date="2023-06" db="EMBL/GenBank/DDBJ databases">
        <title>Black Yeasts Isolated from many extreme environments.</title>
        <authorList>
            <person name="Coleine C."/>
            <person name="Stajich J.E."/>
            <person name="Selbmann L."/>
        </authorList>
    </citation>
    <scope>NUCLEOTIDE SEQUENCE [LARGE SCALE GENOMIC DNA]</scope>
    <source>
        <strain evidence="4 5">CCFEE 5887</strain>
    </source>
</reference>
<dbReference type="Pfam" id="PF04082">
    <property type="entry name" value="Fungal_trans"/>
    <property type="match status" value="1"/>
</dbReference>
<dbReference type="Proteomes" id="UP001345827">
    <property type="component" value="Unassembled WGS sequence"/>
</dbReference>
<feature type="region of interest" description="Disordered" evidence="2">
    <location>
        <begin position="1"/>
        <end position="32"/>
    </location>
</feature>
<dbReference type="GO" id="GO:0003677">
    <property type="term" value="F:DNA binding"/>
    <property type="evidence" value="ECO:0007669"/>
    <property type="project" value="InterPro"/>
</dbReference>
<dbReference type="GO" id="GO:0008270">
    <property type="term" value="F:zinc ion binding"/>
    <property type="evidence" value="ECO:0007669"/>
    <property type="project" value="InterPro"/>
</dbReference>
<feature type="domain" description="Xylanolytic transcriptional activator regulatory" evidence="3">
    <location>
        <begin position="106"/>
        <end position="309"/>
    </location>
</feature>
<evidence type="ECO:0000256" key="1">
    <source>
        <dbReference type="ARBA" id="ARBA00023242"/>
    </source>
</evidence>
<dbReference type="PANTHER" id="PTHR46910:SF11">
    <property type="entry name" value="ZN(2)-C6 FUNGAL-TYPE DOMAIN-CONTAINING PROTEIN"/>
    <property type="match status" value="1"/>
</dbReference>
<dbReference type="AlphaFoldDB" id="A0AAV9QFF9"/>
<proteinExistence type="predicted"/>
<dbReference type="GO" id="GO:0003700">
    <property type="term" value="F:DNA-binding transcription factor activity"/>
    <property type="evidence" value="ECO:0007669"/>
    <property type="project" value="InterPro"/>
</dbReference>
<evidence type="ECO:0000313" key="4">
    <source>
        <dbReference type="EMBL" id="KAK5540838.1"/>
    </source>
</evidence>
<evidence type="ECO:0000256" key="2">
    <source>
        <dbReference type="SAM" id="MobiDB-lite"/>
    </source>
</evidence>
<comment type="caution">
    <text evidence="4">The sequence shown here is derived from an EMBL/GenBank/DDBJ whole genome shotgun (WGS) entry which is preliminary data.</text>
</comment>
<accession>A0AAV9QFF9</accession>